<dbReference type="InterPro" id="IPR007597">
    <property type="entry name" value="CheC"/>
</dbReference>
<dbReference type="GO" id="GO:0006935">
    <property type="term" value="P:chemotaxis"/>
    <property type="evidence" value="ECO:0007669"/>
    <property type="project" value="UniProtKB-KW"/>
</dbReference>
<evidence type="ECO:0000313" key="5">
    <source>
        <dbReference type="Proteomes" id="UP000366051"/>
    </source>
</evidence>
<gene>
    <name evidence="4" type="ORF">FTV88_2549</name>
</gene>
<protein>
    <submittedName>
        <fullName evidence="4">Chemotaxis protein cheC</fullName>
        <ecNumber evidence="4">3.-.-.-</ecNumber>
    </submittedName>
</protein>
<feature type="domain" description="CheC-like protein" evidence="3">
    <location>
        <begin position="11"/>
        <end position="41"/>
    </location>
</feature>
<dbReference type="InterPro" id="IPR050992">
    <property type="entry name" value="CheZ_family_phosphatases"/>
</dbReference>
<evidence type="ECO:0000256" key="1">
    <source>
        <dbReference type="ARBA" id="ARBA00022500"/>
    </source>
</evidence>
<dbReference type="PANTHER" id="PTHR43693">
    <property type="entry name" value="PROTEIN PHOSPHATASE CHEZ"/>
    <property type="match status" value="1"/>
</dbReference>
<feature type="domain" description="CheC-like protein" evidence="3">
    <location>
        <begin position="108"/>
        <end position="143"/>
    </location>
</feature>
<reference evidence="5" key="1">
    <citation type="submission" date="2019-11" db="EMBL/GenBank/DDBJ databases">
        <title>Genome sequence of Heliorestis convoluta strain HH, an alkaliphilic and minimalistic phototrophic bacterium from a soda lake in Egypt.</title>
        <authorList>
            <person name="Dewey E.D."/>
            <person name="Stokes L.M."/>
            <person name="Burchell B.M."/>
            <person name="Shaffer K.N."/>
            <person name="Huntington A.M."/>
            <person name="Baker J.M."/>
            <person name="Nadendla S."/>
            <person name="Giglio M.G."/>
            <person name="Touchman J.W."/>
            <person name="Blankenship R.E."/>
            <person name="Madigan M.T."/>
            <person name="Sattley W.M."/>
        </authorList>
    </citation>
    <scope>NUCLEOTIDE SEQUENCE [LARGE SCALE GENOMIC DNA]</scope>
    <source>
        <strain evidence="5">HH</strain>
    </source>
</reference>
<dbReference type="Pfam" id="PF04509">
    <property type="entry name" value="CheC"/>
    <property type="match status" value="2"/>
</dbReference>
<evidence type="ECO:0000313" key="4">
    <source>
        <dbReference type="EMBL" id="QGG48642.1"/>
    </source>
</evidence>
<dbReference type="OrthoDB" id="9812187at2"/>
<dbReference type="GO" id="GO:0016787">
    <property type="term" value="F:hydrolase activity"/>
    <property type="evidence" value="ECO:0007669"/>
    <property type="project" value="UniProtKB-KW"/>
</dbReference>
<dbReference type="Gene3D" id="3.40.1550.10">
    <property type="entry name" value="CheC-like"/>
    <property type="match status" value="1"/>
</dbReference>
<dbReference type="RefSeq" id="WP_153725775.1">
    <property type="nucleotide sequence ID" value="NZ_CP045875.1"/>
</dbReference>
<dbReference type="EC" id="3.-.-.-" evidence="4"/>
<evidence type="ECO:0000259" key="3">
    <source>
        <dbReference type="Pfam" id="PF04509"/>
    </source>
</evidence>
<dbReference type="KEGG" id="hcv:FTV88_2549"/>
<sequence length="217" mass="23479">MSDIIKDMGAFHLDVLKEISNIGSGNAATALSQLLGKRVGMQVSRVMPMPFHEITEYVGGAENIITSVFLRFEGDITGNMFYIVDQEDAKRLVEDLAGLKVEDEFCEMSLSVLQEIGNILSGSYLTALADFSGLEMKPSVPSLAIDMAGALLSYGLVEIGKSSDYAIMIDAEIQAEGNEVQQAVVRKGKTGHFFLLPDPESFEKIFMALGVHGYGGN</sequence>
<keyword evidence="1" id="KW-0145">Chemotaxis</keyword>
<dbReference type="Proteomes" id="UP000366051">
    <property type="component" value="Chromosome"/>
</dbReference>
<dbReference type="SUPFAM" id="SSF103039">
    <property type="entry name" value="CheC-like"/>
    <property type="match status" value="1"/>
</dbReference>
<proteinExistence type="predicted"/>
<dbReference type="PANTHER" id="PTHR43693:SF1">
    <property type="entry name" value="PROTEIN PHOSPHATASE CHEZ"/>
    <property type="match status" value="1"/>
</dbReference>
<dbReference type="InterPro" id="IPR028976">
    <property type="entry name" value="CheC-like_sf"/>
</dbReference>
<dbReference type="CDD" id="cd17909">
    <property type="entry name" value="CheC_ClassI"/>
    <property type="match status" value="1"/>
</dbReference>
<dbReference type="EMBL" id="CP045875">
    <property type="protein sequence ID" value="QGG48642.1"/>
    <property type="molecule type" value="Genomic_DNA"/>
</dbReference>
<dbReference type="AlphaFoldDB" id="A0A5Q2N5M8"/>
<keyword evidence="2 4" id="KW-0378">Hydrolase</keyword>
<keyword evidence="5" id="KW-1185">Reference proteome</keyword>
<accession>A0A5Q2N5M8</accession>
<organism evidence="4 5">
    <name type="scientific">Heliorestis convoluta</name>
    <dbReference type="NCBI Taxonomy" id="356322"/>
    <lineage>
        <taxon>Bacteria</taxon>
        <taxon>Bacillati</taxon>
        <taxon>Bacillota</taxon>
        <taxon>Clostridia</taxon>
        <taxon>Eubacteriales</taxon>
        <taxon>Heliobacteriaceae</taxon>
        <taxon>Heliorestis</taxon>
    </lineage>
</organism>
<name>A0A5Q2N5M8_9FIRM</name>
<evidence type="ECO:0000256" key="2">
    <source>
        <dbReference type="ARBA" id="ARBA00022801"/>
    </source>
</evidence>